<evidence type="ECO:0000313" key="3">
    <source>
        <dbReference type="Proteomes" id="UP000703269"/>
    </source>
</evidence>
<organism evidence="2 3">
    <name type="scientific">Phanerochaete sordida</name>
    <dbReference type="NCBI Taxonomy" id="48140"/>
    <lineage>
        <taxon>Eukaryota</taxon>
        <taxon>Fungi</taxon>
        <taxon>Dikarya</taxon>
        <taxon>Basidiomycota</taxon>
        <taxon>Agaricomycotina</taxon>
        <taxon>Agaricomycetes</taxon>
        <taxon>Polyporales</taxon>
        <taxon>Phanerochaetaceae</taxon>
        <taxon>Phanerochaete</taxon>
    </lineage>
</organism>
<dbReference type="Proteomes" id="UP000703269">
    <property type="component" value="Unassembled WGS sequence"/>
</dbReference>
<keyword evidence="1" id="KW-0472">Membrane</keyword>
<keyword evidence="1" id="KW-1133">Transmembrane helix</keyword>
<dbReference type="AlphaFoldDB" id="A0A9P3GI93"/>
<keyword evidence="1" id="KW-0812">Transmembrane</keyword>
<dbReference type="EMBL" id="BPQB01000055">
    <property type="protein sequence ID" value="GJE96082.1"/>
    <property type="molecule type" value="Genomic_DNA"/>
</dbReference>
<accession>A0A9P3GI93</accession>
<gene>
    <name evidence="2" type="ORF">PsYK624_122750</name>
</gene>
<name>A0A9P3GI93_9APHY</name>
<evidence type="ECO:0000313" key="2">
    <source>
        <dbReference type="EMBL" id="GJE96082.1"/>
    </source>
</evidence>
<feature type="transmembrane region" description="Helical" evidence="1">
    <location>
        <begin position="22"/>
        <end position="46"/>
    </location>
</feature>
<proteinExistence type="predicted"/>
<evidence type="ECO:0000256" key="1">
    <source>
        <dbReference type="SAM" id="Phobius"/>
    </source>
</evidence>
<sequence length="78" mass="8163">MGSIVSAIGGGINAVISAIANVIMTIISAIVTVIVTIIDVILDILCCNCFGGRRRRTGTHRYRFGGGRRGYGSTAATY</sequence>
<protein>
    <submittedName>
        <fullName evidence="2">Uncharacterized protein</fullName>
    </submittedName>
</protein>
<reference evidence="2 3" key="1">
    <citation type="submission" date="2021-08" db="EMBL/GenBank/DDBJ databases">
        <title>Draft Genome Sequence of Phanerochaete sordida strain YK-624.</title>
        <authorList>
            <person name="Mori T."/>
            <person name="Dohra H."/>
            <person name="Suzuki T."/>
            <person name="Kawagishi H."/>
            <person name="Hirai H."/>
        </authorList>
    </citation>
    <scope>NUCLEOTIDE SEQUENCE [LARGE SCALE GENOMIC DNA]</scope>
    <source>
        <strain evidence="2 3">YK-624</strain>
    </source>
</reference>
<comment type="caution">
    <text evidence="2">The sequence shown here is derived from an EMBL/GenBank/DDBJ whole genome shotgun (WGS) entry which is preliminary data.</text>
</comment>
<keyword evidence="3" id="KW-1185">Reference proteome</keyword>